<dbReference type="RefSeq" id="WP_209658494.1">
    <property type="nucleotide sequence ID" value="NZ_JAGGLI010000001.1"/>
</dbReference>
<evidence type="ECO:0000259" key="1">
    <source>
        <dbReference type="Pfam" id="PF01368"/>
    </source>
</evidence>
<dbReference type="InterPro" id="IPR038763">
    <property type="entry name" value="DHH_sf"/>
</dbReference>
<dbReference type="Gene3D" id="3.90.1640.10">
    <property type="entry name" value="inorganic pyrophosphatase (n-terminal core)"/>
    <property type="match status" value="1"/>
</dbReference>
<dbReference type="Proteomes" id="UP001314903">
    <property type="component" value="Unassembled WGS sequence"/>
</dbReference>
<evidence type="ECO:0000259" key="2">
    <source>
        <dbReference type="Pfam" id="PF02272"/>
    </source>
</evidence>
<dbReference type="PANTHER" id="PTHR47618:SF1">
    <property type="entry name" value="BIFUNCTIONAL OLIGORIBONUCLEASE AND PAP PHOSPHATASE NRNA"/>
    <property type="match status" value="1"/>
</dbReference>
<dbReference type="Pfam" id="PF01368">
    <property type="entry name" value="DHH"/>
    <property type="match status" value="1"/>
</dbReference>
<proteinExistence type="predicted"/>
<name>A0ABS4KH39_9FIRM</name>
<sequence>MKDIIKYIKDENTFLITSHASPDGDNVGSCLGMLEFLTKIGKEAYYVLDDSFPQNLSFLYENYKIYESEEIKELLKERPYSLIALDCGDIKRLKIEPDLIEGASLICNIDHHKSNNNFGTLNYVVDNASSTSELVYNILCAVDENLIDEKIGIALYTGLVTDTGNFMFESAKDSSLIMAAKLLSKGVDKQKIIRSIYQSNSFDYLKLTAEVMMTLEKEKHFSYMILESSMLKKHSIDYNDTEGLVNHALNIDGVEVGVLFKEQSENVVKVSFRSKGWANVNEIAKAFNGGGHERAAGCTINKPIDQAVYSVLEKLREYMKIHGRSN</sequence>
<dbReference type="InterPro" id="IPR001667">
    <property type="entry name" value="DDH_dom"/>
</dbReference>
<keyword evidence="4" id="KW-1185">Reference proteome</keyword>
<dbReference type="GO" id="GO:0008441">
    <property type="term" value="F:3'(2'),5'-bisphosphate nucleotidase activity"/>
    <property type="evidence" value="ECO:0007669"/>
    <property type="project" value="UniProtKB-EC"/>
</dbReference>
<gene>
    <name evidence="3" type="ORF">J2Z35_000235</name>
</gene>
<protein>
    <submittedName>
        <fullName evidence="3">Phosphoesterase RecJ-like protein</fullName>
        <ecNumber evidence="3">3.1.13.3</ecNumber>
        <ecNumber evidence="3">3.1.3.7</ecNumber>
    </submittedName>
</protein>
<feature type="domain" description="DDH" evidence="1">
    <location>
        <begin position="14"/>
        <end position="158"/>
    </location>
</feature>
<dbReference type="PANTHER" id="PTHR47618">
    <property type="entry name" value="BIFUNCTIONAL OLIGORIBONUCLEASE AND PAP PHOSPHATASE NRNA"/>
    <property type="match status" value="1"/>
</dbReference>
<accession>A0ABS4KH39</accession>
<dbReference type="EC" id="3.1.13.3" evidence="3"/>
<dbReference type="SUPFAM" id="SSF64182">
    <property type="entry name" value="DHH phosphoesterases"/>
    <property type="match status" value="1"/>
</dbReference>
<feature type="domain" description="DHHA1" evidence="2">
    <location>
        <begin position="233"/>
        <end position="320"/>
    </location>
</feature>
<dbReference type="Pfam" id="PF02272">
    <property type="entry name" value="DHHA1"/>
    <property type="match status" value="1"/>
</dbReference>
<dbReference type="InterPro" id="IPR051319">
    <property type="entry name" value="Oligoribo/pAp-PDE_c-di-AMP_PDE"/>
</dbReference>
<keyword evidence="3" id="KW-0378">Hydrolase</keyword>
<reference evidence="3 4" key="1">
    <citation type="submission" date="2021-03" db="EMBL/GenBank/DDBJ databases">
        <title>Genomic Encyclopedia of Type Strains, Phase IV (KMG-IV): sequencing the most valuable type-strain genomes for metagenomic binning, comparative biology and taxonomic classification.</title>
        <authorList>
            <person name="Goeker M."/>
        </authorList>
    </citation>
    <scope>NUCLEOTIDE SEQUENCE [LARGE SCALE GENOMIC DNA]</scope>
    <source>
        <strain evidence="3 4">DSM 27512</strain>
    </source>
</reference>
<dbReference type="EMBL" id="JAGGLI010000001">
    <property type="protein sequence ID" value="MBP2026446.1"/>
    <property type="molecule type" value="Genomic_DNA"/>
</dbReference>
<evidence type="ECO:0000313" key="3">
    <source>
        <dbReference type="EMBL" id="MBP2026446.1"/>
    </source>
</evidence>
<dbReference type="EC" id="3.1.3.7" evidence="3"/>
<dbReference type="InterPro" id="IPR003156">
    <property type="entry name" value="DHHA1_dom"/>
</dbReference>
<comment type="caution">
    <text evidence="3">The sequence shown here is derived from an EMBL/GenBank/DDBJ whole genome shotgun (WGS) entry which is preliminary data.</text>
</comment>
<dbReference type="Gene3D" id="3.10.310.30">
    <property type="match status" value="1"/>
</dbReference>
<organism evidence="3 4">
    <name type="scientific">Acetoanaerobium pronyense</name>
    <dbReference type="NCBI Taxonomy" id="1482736"/>
    <lineage>
        <taxon>Bacteria</taxon>
        <taxon>Bacillati</taxon>
        <taxon>Bacillota</taxon>
        <taxon>Clostridia</taxon>
        <taxon>Peptostreptococcales</taxon>
        <taxon>Filifactoraceae</taxon>
        <taxon>Acetoanaerobium</taxon>
    </lineage>
</organism>
<evidence type="ECO:0000313" key="4">
    <source>
        <dbReference type="Proteomes" id="UP001314903"/>
    </source>
</evidence>